<feature type="transmembrane region" description="Helical" evidence="37">
    <location>
        <begin position="1064"/>
        <end position="1088"/>
    </location>
</feature>
<comment type="caution">
    <text evidence="41">The sequence shown here is derived from an EMBL/GenBank/DDBJ whole genome shotgun (WGS) entry which is preliminary data.</text>
</comment>
<accession>A0A5C6MW49</accession>
<evidence type="ECO:0000256" key="26">
    <source>
        <dbReference type="ARBA" id="ARBA00034696"/>
    </source>
</evidence>
<evidence type="ECO:0000256" key="28">
    <source>
        <dbReference type="ARBA" id="ARBA00047523"/>
    </source>
</evidence>
<feature type="transmembrane region" description="Helical" evidence="37">
    <location>
        <begin position="655"/>
        <end position="675"/>
    </location>
</feature>
<evidence type="ECO:0000256" key="21">
    <source>
        <dbReference type="ARBA" id="ARBA00023159"/>
    </source>
</evidence>
<dbReference type="PANTHER" id="PTHR24223">
    <property type="entry name" value="ATP-BINDING CASSETTE SUB-FAMILY C"/>
    <property type="match status" value="1"/>
</dbReference>
<organism evidence="41 42">
    <name type="scientific">Takifugu flavidus</name>
    <name type="common">sansaifugu</name>
    <dbReference type="NCBI Taxonomy" id="433684"/>
    <lineage>
        <taxon>Eukaryota</taxon>
        <taxon>Metazoa</taxon>
        <taxon>Chordata</taxon>
        <taxon>Craniata</taxon>
        <taxon>Vertebrata</taxon>
        <taxon>Euteleostomi</taxon>
        <taxon>Actinopterygii</taxon>
        <taxon>Neopterygii</taxon>
        <taxon>Teleostei</taxon>
        <taxon>Neoteleostei</taxon>
        <taxon>Acanthomorphata</taxon>
        <taxon>Eupercaria</taxon>
        <taxon>Tetraodontiformes</taxon>
        <taxon>Tetradontoidea</taxon>
        <taxon>Tetraodontidae</taxon>
        <taxon>Takifugu</taxon>
    </lineage>
</organism>
<gene>
    <name evidence="41" type="ORF">D4764_06G0006050</name>
</gene>
<comment type="similarity">
    <text evidence="27">Belongs to the Sp1 C2H2-type zinc-finger protein family.</text>
</comment>
<dbReference type="PROSITE" id="PS50929">
    <property type="entry name" value="ABC_TM1F"/>
    <property type="match status" value="2"/>
</dbReference>
<dbReference type="SUPFAM" id="SSF52540">
    <property type="entry name" value="P-loop containing nucleoside triphosphate hydrolases"/>
    <property type="match status" value="2"/>
</dbReference>
<name>A0A5C6MW49_9TELE</name>
<evidence type="ECO:0000256" key="10">
    <source>
        <dbReference type="ARBA" id="ARBA00022737"/>
    </source>
</evidence>
<dbReference type="GO" id="GO:0016323">
    <property type="term" value="C:basolateral plasma membrane"/>
    <property type="evidence" value="ECO:0007669"/>
    <property type="project" value="UniProtKB-SubCell"/>
</dbReference>
<keyword evidence="5" id="KW-0813">Transport</keyword>
<dbReference type="FunFam" id="3.40.50.300:FF:000163">
    <property type="entry name" value="Multidrug resistance-associated protein member 4"/>
    <property type="match status" value="1"/>
</dbReference>
<feature type="compositionally biased region" description="Polar residues" evidence="36">
    <location>
        <begin position="4067"/>
        <end position="4076"/>
    </location>
</feature>
<keyword evidence="14 41" id="KW-0067">ATP-binding</keyword>
<dbReference type="Pfam" id="PF00096">
    <property type="entry name" value="zf-C2H2"/>
    <property type="match status" value="2"/>
</dbReference>
<evidence type="ECO:0000256" key="9">
    <source>
        <dbReference type="ARBA" id="ARBA00022723"/>
    </source>
</evidence>
<keyword evidence="18" id="KW-0445">Lipid transport</keyword>
<feature type="domain" description="ABC transmembrane type-1" evidence="40">
    <location>
        <begin position="963"/>
        <end position="1236"/>
    </location>
</feature>
<dbReference type="GO" id="GO:0003677">
    <property type="term" value="F:DNA binding"/>
    <property type="evidence" value="ECO:0007669"/>
    <property type="project" value="UniProtKB-KW"/>
</dbReference>
<dbReference type="CDD" id="cd18598">
    <property type="entry name" value="ABC_6TM_MRP7_D1_like"/>
    <property type="match status" value="1"/>
</dbReference>
<dbReference type="InterPro" id="IPR027417">
    <property type="entry name" value="P-loop_NTPase"/>
</dbReference>
<feature type="domain" description="C2H2-type" evidence="38">
    <location>
        <begin position="548"/>
        <end position="577"/>
    </location>
</feature>
<keyword evidence="13" id="KW-0862">Zinc</keyword>
<feature type="transmembrane region" description="Helical" evidence="37">
    <location>
        <begin position="696"/>
        <end position="716"/>
    </location>
</feature>
<feature type="region of interest" description="Disordered" evidence="36">
    <location>
        <begin position="2308"/>
        <end position="2327"/>
    </location>
</feature>
<evidence type="ECO:0000256" key="3">
    <source>
        <dbReference type="ARBA" id="ARBA00009726"/>
    </source>
</evidence>
<dbReference type="EMBL" id="RHFK02000019">
    <property type="protein sequence ID" value="TWW59075.1"/>
    <property type="molecule type" value="Genomic_DNA"/>
</dbReference>
<dbReference type="Pfam" id="PF00664">
    <property type="entry name" value="ABC_membrane"/>
    <property type="match status" value="2"/>
</dbReference>
<dbReference type="GO" id="GO:0015431">
    <property type="term" value="F:ABC-type glutathione S-conjugate transporter activity"/>
    <property type="evidence" value="ECO:0007669"/>
    <property type="project" value="UniProtKB-EC"/>
</dbReference>
<evidence type="ECO:0000256" key="5">
    <source>
        <dbReference type="ARBA" id="ARBA00022448"/>
    </source>
</evidence>
<keyword evidence="11" id="KW-0547">Nucleotide-binding</keyword>
<dbReference type="GO" id="GO:0008270">
    <property type="term" value="F:zinc ion binding"/>
    <property type="evidence" value="ECO:0007669"/>
    <property type="project" value="UniProtKB-KW"/>
</dbReference>
<evidence type="ECO:0000256" key="20">
    <source>
        <dbReference type="ARBA" id="ARBA00023136"/>
    </source>
</evidence>
<evidence type="ECO:0000256" key="27">
    <source>
        <dbReference type="ARBA" id="ARBA00038409"/>
    </source>
</evidence>
<evidence type="ECO:0000256" key="8">
    <source>
        <dbReference type="ARBA" id="ARBA00022692"/>
    </source>
</evidence>
<dbReference type="PROSITE" id="PS50157">
    <property type="entry name" value="ZINC_FINGER_C2H2_2"/>
    <property type="match status" value="3"/>
</dbReference>
<dbReference type="Gene3D" id="1.20.1560.10">
    <property type="entry name" value="ABC transporter type 1, transmembrane domain"/>
    <property type="match status" value="2"/>
</dbReference>
<feature type="transmembrane region" description="Helical" evidence="37">
    <location>
        <begin position="1213"/>
        <end position="1231"/>
    </location>
</feature>
<keyword evidence="42" id="KW-1185">Reference proteome</keyword>
<keyword evidence="22" id="KW-0804">Transcription</keyword>
<evidence type="ECO:0000256" key="2">
    <source>
        <dbReference type="ARBA" id="ARBA00004554"/>
    </source>
</evidence>
<evidence type="ECO:0000313" key="42">
    <source>
        <dbReference type="Proteomes" id="UP000324091"/>
    </source>
</evidence>
<keyword evidence="20 37" id="KW-0472">Membrane</keyword>
<dbReference type="PROSITE" id="PS00028">
    <property type="entry name" value="ZINC_FINGER_C2H2_1"/>
    <property type="match status" value="3"/>
</dbReference>
<dbReference type="EC" id="7.6.2.3" evidence="24"/>
<keyword evidence="10" id="KW-0677">Repeat</keyword>
<dbReference type="InterPro" id="IPR036236">
    <property type="entry name" value="Znf_C2H2_sf"/>
</dbReference>
<feature type="compositionally biased region" description="Basic and acidic residues" evidence="36">
    <location>
        <begin position="1509"/>
        <end position="1526"/>
    </location>
</feature>
<evidence type="ECO:0000256" key="17">
    <source>
        <dbReference type="ARBA" id="ARBA00023015"/>
    </source>
</evidence>
<evidence type="ECO:0000256" key="37">
    <source>
        <dbReference type="SAM" id="Phobius"/>
    </source>
</evidence>
<feature type="domain" description="C2H2-type" evidence="38">
    <location>
        <begin position="578"/>
        <end position="605"/>
    </location>
</feature>
<dbReference type="Proteomes" id="UP000324091">
    <property type="component" value="Chromosome 6"/>
</dbReference>
<keyword evidence="6" id="KW-1003">Cell membrane</keyword>
<dbReference type="FunFam" id="1.20.1560.10:FF:000037">
    <property type="entry name" value="ATP-binding cassette subfamily C member 10"/>
    <property type="match status" value="1"/>
</dbReference>
<keyword evidence="9" id="KW-0479">Metal-binding</keyword>
<evidence type="ECO:0000256" key="14">
    <source>
        <dbReference type="ARBA" id="ARBA00022840"/>
    </source>
</evidence>
<reference evidence="41 42" key="1">
    <citation type="submission" date="2019-04" db="EMBL/GenBank/DDBJ databases">
        <title>Chromosome genome assembly for Takifugu flavidus.</title>
        <authorList>
            <person name="Xiao S."/>
        </authorList>
    </citation>
    <scope>NUCLEOTIDE SEQUENCE [LARGE SCALE GENOMIC DNA]</scope>
    <source>
        <strain evidence="41">HTHZ2018</strain>
        <tissue evidence="41">Muscle</tissue>
    </source>
</reference>
<feature type="transmembrane region" description="Helical" evidence="37">
    <location>
        <begin position="754"/>
        <end position="774"/>
    </location>
</feature>
<evidence type="ECO:0000256" key="7">
    <source>
        <dbReference type="ARBA" id="ARBA00022553"/>
    </source>
</evidence>
<evidence type="ECO:0000259" key="38">
    <source>
        <dbReference type="PROSITE" id="PS50157"/>
    </source>
</evidence>
<comment type="similarity">
    <text evidence="3">Belongs to the ABC transporter superfamily. ABCC family. Conjugate transporter (TC 3.A.1.208) subfamily.</text>
</comment>
<comment type="catalytic activity">
    <reaction evidence="25">
        <text>ATP + H2O + xenobioticSide 1 = ADP + phosphate + xenobioticSide 2.</text>
        <dbReference type="EC" id="7.6.2.2"/>
    </reaction>
</comment>
<dbReference type="SMART" id="SM00355">
    <property type="entry name" value="ZnF_C2H2"/>
    <property type="match status" value="3"/>
</dbReference>
<feature type="transmembrane region" description="Helical" evidence="37">
    <location>
        <begin position="794"/>
        <end position="813"/>
    </location>
</feature>
<evidence type="ECO:0000256" key="16">
    <source>
        <dbReference type="ARBA" id="ARBA00022989"/>
    </source>
</evidence>
<proteinExistence type="inferred from homology"/>
<dbReference type="EC" id="7.6.2.2" evidence="4"/>
<evidence type="ECO:0000256" key="13">
    <source>
        <dbReference type="ARBA" id="ARBA00022833"/>
    </source>
</evidence>
<evidence type="ECO:0000256" key="30">
    <source>
        <dbReference type="ARBA" id="ARBA00048007"/>
    </source>
</evidence>
<feature type="transmembrane region" description="Helical" evidence="37">
    <location>
        <begin position="722"/>
        <end position="742"/>
    </location>
</feature>
<feature type="transmembrane region" description="Helical" evidence="37">
    <location>
        <begin position="1656"/>
        <end position="1678"/>
    </location>
</feature>
<keyword evidence="12 35" id="KW-0863">Zinc-finger</keyword>
<feature type="transmembrane region" description="Helical" evidence="37">
    <location>
        <begin position="1722"/>
        <end position="1745"/>
    </location>
</feature>
<dbReference type="CDD" id="cd18605">
    <property type="entry name" value="ABC_6TM_MRP7_D2_like"/>
    <property type="match status" value="1"/>
</dbReference>
<feature type="transmembrane region" description="Helical" evidence="37">
    <location>
        <begin position="1180"/>
        <end position="1201"/>
    </location>
</feature>
<dbReference type="Gene3D" id="3.30.160.60">
    <property type="entry name" value="Classic Zinc Finger"/>
    <property type="match status" value="3"/>
</dbReference>
<keyword evidence="15" id="KW-1278">Translocase</keyword>
<dbReference type="CDD" id="cd03244">
    <property type="entry name" value="ABCC_MRP_domain2"/>
    <property type="match status" value="1"/>
</dbReference>
<dbReference type="SMART" id="SM00382">
    <property type="entry name" value="AAA"/>
    <property type="match status" value="2"/>
</dbReference>
<feature type="region of interest" description="Disordered" evidence="36">
    <location>
        <begin position="174"/>
        <end position="200"/>
    </location>
</feature>
<dbReference type="GO" id="GO:0016887">
    <property type="term" value="F:ATP hydrolysis activity"/>
    <property type="evidence" value="ECO:0007669"/>
    <property type="project" value="InterPro"/>
</dbReference>
<dbReference type="InterPro" id="IPR011527">
    <property type="entry name" value="ABC1_TM_dom"/>
</dbReference>
<dbReference type="InterPro" id="IPR013087">
    <property type="entry name" value="Znf_C2H2_type"/>
</dbReference>
<dbReference type="InterPro" id="IPR003593">
    <property type="entry name" value="AAA+_ATPase"/>
</dbReference>
<feature type="domain" description="ABC transporter" evidence="39">
    <location>
        <begin position="1927"/>
        <end position="2160"/>
    </location>
</feature>
<feature type="region of interest" description="Disordered" evidence="36">
    <location>
        <begin position="4033"/>
        <end position="4087"/>
    </location>
</feature>
<dbReference type="CDD" id="cd03250">
    <property type="entry name" value="ABCC_MRP_domain1"/>
    <property type="match status" value="1"/>
</dbReference>
<evidence type="ECO:0000256" key="6">
    <source>
        <dbReference type="ARBA" id="ARBA00022475"/>
    </source>
</evidence>
<evidence type="ECO:0000256" key="24">
    <source>
        <dbReference type="ARBA" id="ARBA00024220"/>
    </source>
</evidence>
<dbReference type="GO" id="GO:0008559">
    <property type="term" value="F:ABC-type xenobiotic transporter activity"/>
    <property type="evidence" value="ECO:0007669"/>
    <property type="project" value="UniProtKB-EC"/>
</dbReference>
<feature type="domain" description="ABC transporter" evidence="39">
    <location>
        <begin position="1285"/>
        <end position="1510"/>
    </location>
</feature>
<feature type="domain" description="ABC transmembrane type-1" evidence="40">
    <location>
        <begin position="1571"/>
        <end position="1891"/>
    </location>
</feature>
<feature type="domain" description="C2H2-type" evidence="38">
    <location>
        <begin position="518"/>
        <end position="547"/>
    </location>
</feature>
<keyword evidence="16 37" id="KW-1133">Transmembrane helix</keyword>
<dbReference type="SUPFAM" id="SSF57667">
    <property type="entry name" value="beta-beta-alpha zinc fingers"/>
    <property type="match status" value="2"/>
</dbReference>
<dbReference type="PROSITE" id="PS50893">
    <property type="entry name" value="ABC_TRANSPORTER_2"/>
    <property type="match status" value="2"/>
</dbReference>
<evidence type="ECO:0000256" key="31">
    <source>
        <dbReference type="ARBA" id="ARBA00056082"/>
    </source>
</evidence>
<evidence type="ECO:0000256" key="23">
    <source>
        <dbReference type="ARBA" id="ARBA00023242"/>
    </source>
</evidence>
<sequence length="4412" mass="478584">MSELQDSMATTVAVSPSEYLQPSTASSQDTQPSPLALLAATCSKIGPPAAQAPVTSSPAQPQPRRLLPIKPAPIAPAPPKNLGFLSAKGNVIQLPASLAPSTTGSPIVLTIQQSPARSNNPTPTNIQYQVVPQIQGPQTIQVMPQAGQIQLIPGTNHAIITTPMTIPAATTSVTPQKTVAIKPSPKPRKPDNTSGNLLQLPTGLTLPLSVASGEVGGAQIVTETATAPPIPVKGRRGRKKKVVLASQPPPPPPPPQPASPSSGQMETIVIEAGDNIIQAGNNLLIVQSPGQPAVVQQVQVVQPKPDSQVVQIPQQALKVVQAASATLPPVPQKQAVPQSLQLTQTEASPTQIIFKTASGEWQTVQLQDSVSTTVTPTTSVVTTTASPPASTKRTLTSGRKERTLAKIAPAGGLIALNTSQLSPTAQAVQTISINGVQVQGVPVTITNTGGQQHLTVQTMQGTGLQLATTPGQPTLQVDQTLTLELPSQPGEKKRRMACTCPNCKDADKRPGEVGKRKHICHVPGCEKTFRKTSLLRAHVRLHTGERPFVCSWVFCGKRFTRSDELQRHARTHTGDKRFECSQCQKRFMRSDHLTKHYKTHINTKNLSFQNEGSKIGGGMGDLGPAELLAGLCHTDEQNPFPVWQNGHISPCFNQLVLGTFPHAAMAIFSACYLGTRRCSLLQTSAPCGWTLRSMSSLLAALLFTADIILVSLIQQQDMYLDILANGCAIVAWLVHFSTIVVLQKTVYRRARGPPLLLLLVLLSVPNTIITIISYDSKEYLNVTEPLKISRFALASARAVPILVYLLAFAFPCVSDAGYTLYVNAVDGSPLISEISQPQTGEMVAEDGASCFSRLFYLWLTPLLKRGQRGALDKATDVYHLPWKLQTSVIRQYFHRCWESCHRGDSVTDGENQCPTAVSRNLQSGSWSSHHQEESSQLEGDVSLSKVLHKTFGFRYYILGLQKVLVNMLSFAGPLLLSSLVNFVEEKGAPVSTGVWCTLGLFVTTLLSSVFRNIFVFEISKVALSARAALVSAIYGKALQVSSSNLARFTMGEVINLMSTDVDRVVNFFTSFHELWSMPFCFIATLYLMYLQVGVAFLGGLCVAVLLVPFNRFLASRILSNNKQMLSCKDSRVKIMTEILFGIRVIKFYTWESHFTQKVSDCRKEELSHLKAIKYLDALCVYTWAALPVVISIITFITYVLLGNQLTAAKVFTTLALVGMLIVPLNSFPWVLNSILESKVSLERIQRFFKLTNRDLQSYYAQGTPEDSHTSVLLNQGTFSWQGPELDKEGPSEGEAAKGSLLLHSLNLHINRGSLVVVVGKVGCGKSSLLAALTGELNRLGGVLYVPDREVGFGLAAQEPWIQHASVRDNILFGKHYDPLFYHAVIEACSLADDLKVLPNGDRTEVGENGVTLSGGQKARLALARAVYMNKDIYLLDDPLAAVDTDVAEHLMKKCIMELLRGKTRILCTHRIEFVKKADMVVLMDNGTIIRTGTPTEILPLVEAVPKKRTDHSMKKNYGEELDKEEPSSPPDLCVDDDLDLLGSEQKQSGSLSWGVYRTYWLAVRGLLATSILMSLLLMQGSKNVSDWWLSYWISELKNNGSSGSNSSSLSFSSPHLLLFSSGVLMSPLSSSVQTLMSSNNMSSDTVFYLTVYSSIAAANTVFTAIRAFLFAYGTICAAKIIHNRLLDRVLQATVTFFDTTPMGRILNRFSSDLYSVDDSLPFILNILLATVFNLLGMLVVMSYGLPWVLLALPPLAIFYYRTQDFYRQTSRELKRLCSLTLSPIYSHFSETLSGLGTIRASGSCARFEEENIRRLELNQRCQFLSKAAMQWLDIRLQLIGVAVVSSLSTIAVIQHQYSSVDPGLVGLSLSYSLSITTLLSGLIFSFTQTEMQLVSVERTEEYSTDLPIEPQNQNKQLDPVWPAQGWLEFRSVVLAYRDGLPNALDGVSFVVRPGEKVGIVGRTGSGKSTLFLALFRMLELNQGQIFLDGLDICTVGLAQLRSRLAIIPQDPFLFSGTIRENLDPCGRHSDPQLLDVLMQCHLSDVVYRMGGLDAEVGERGRCFSVGQRQLLCLARALLTHAKLLCIDEATASVDQKTDKLLQQTIREKFQNKTVLTIAHRINTIMDCERVLVLHAGKVVEFDTPAALCQMDRSIFQRLVAQVFVHLSATPLSGTNICAATQTSSTDAVLLEPQPTHRRGQSLSEALTLERSEEGTLVVSSDVTNQNLKEGDEILGATINFEQLSKEEVLHVLKIMEPFNDKVHVFTRNNRSKSLGNLDQCVSPETMLTDSYNKLYNAKIKKFMRITEASSADGESNTKSTTPGSSKVRLKHAAGLPRLGVDFGFLKTRPPSEDLCDTGDAGDTTYGSNLNLPPLGLGTHAPLKVNAQTPQLNAPDLNVAGAEDPKVNTATPKTKPNLERTQIGLDSSRNLKAPTVKMDIRGSGPEAPELEMIFDEENSTFGADSPKVQIEGTNKEVKMPNLDFSGPSYSGPEYDLTTPSVPSGKQSLKRLKTPVLNIDDPSSYVGLPKVKLSGRSPDLDLDISGKTEFQPNLNGPIIDAPSGKLTLPKFGVSGKGNANVQTPDLSTESPKVKGKIRAPNINVSEADLKGPKLESDTPAAALKGPSIKYKAPKFTMPKFDLPKIDMQTTDVDVASPKFKGDMNFPGVETKLDLDKPSGKLDLDASGKLRLPKFKLFGAVPNKEGVDINAGMTTPELKMKSPKTNMDIPDTKVKSPKLDLSGTLPKGKGLDVKTDLKSPDFTLKTPKIKGGFDAPNVNLPNMELKTPEINIGSPKTKVPKFKMPQSNAPSLKTTEFDGNVNVPDVNALGVNFNAPDINVATPSGKFRKPDLGFSGPKLDGPKINLSGGINATEGKTPKTDFKAPRLDMSNVIIYNPPKLDADTPDVNIGSPKGKMKMPKIKMPRFSLPTFKGPEIDGNLNGPDLNAKTPSINLSGPKGDLDVDVAGPSRKFKRPNMSLPDLGLSSPNLDSPDLDLKSPVLDISGPNVSSGINAPVIKIPKGDHKSPKLNVNAPKLDVDMTSGKLKMPELHGPDWDFNAPSGKVKLPKSNLSLPKGPNLDVGANLKSPHLNLNAPKFQGETHTPEMNMDLKTSELNMKAPDFNIASPKAKFKMPKFKVPKFSLPSLKGPEIDGNLGGPNMNINQPSVSLSVPHADLKMPDISGPSGKLKKPNLNLSEMRLSGPSMDGPKLDLQVPDLDMPRADLKSPQLDLNARNINLPKGKLNLPELHSPKFPKVDLSGKLPQGPYSDINTGLQTPDLTLKAPNINCDTDTPHLDTPAIDIKAPKVDVNAPNVNIGSPKAKLGMSKIQMPEFELPSLKGPDINGSVDGPHMDINAPSLDFESRKTDLDMSDVGVGSSGKLKMPNLNLPDLGLSGPKLDGPNLKLKSPDLKAPEFDVKGPDVNIGSPKTKLKMPKLKMPKVNLPNIKGPEFDGNFDMPHFDAPNVKLKGKKPSFEMPDVDLSANMDSGLNTTNIAMPDVNLKSPNLDLNTPNLDIDMPSGKVKMPTLTKPKAGFHAPDLDVHGPKLDANGPDVNIGSPKPKFKMPKLKFPKFSFPGLKGPEIDGNLNAPDVDVDVPNIRGLKPNLDMPDVAVSGASAKYPKPNFNPPTFDLSAPKFEGPNLDMKSPEFNISGSPKGKLKIPKLKEPKMSLPNVKGPEIDGNFTGPDLNANAPSLNFNGPKSDFDINVPGPSGKFKKPNLNLPDLGSFSSVLHGPNMDLKSPGLDISVPNIGGELKAPRVDAPSGKISGTLPKGPNLDLNADVNSPDLRLKSPKIKGAFDSPYMDLPDMRVKAPKLDVSTPGVNIGSPKTKLKMPKLKMPKVSLQNIKGPEIEGNFDGPDVGINGPKAKTKPLFEIPEVGFGSSFGKPDKPHMSIPDVGFSGPAVDGPEFNFGPPALNTKLPKGSNVNINSDLKNPDFHLTAPKSKIKGGFHSPKMDLPKMNTKTPKLDMNVPDFNIGLPEANIKKSKIKMPNGPQIDINGDFQGPDLNVPNVDVDHFKGKLKMPSTNVSGLQAKTPEIDLSGNMPDVNLPDSRVKGPKTDLNIKRPDLQINGSMRQPENSFGVPQVKRDIRGPDFDMNGPSGNMQGPQFDLNSANTKFRLPSFKLPQLGGSDLNRTGSDIDFGASVQPTNFFPPNANLSTKPSQIKGNITGPSVNTPNMDLGIQKVMMQNTQLHWKNPDLNIDDPLLNFNRPSVKNRRSDITGVNGKIPALNVDGDLRPQHHKRSTKMDVRSSYPLSGTQLGHHIGFDHSDLNIDDFTGKDYVLRARGSKYAHQDSHNHGQLVSAPVVTTGTNNHSETRGIPPSYDGLYAKVQKTAKAKSKAQSPHLPQDSRIRAADSTDGYLVTVFPSKIQNSNPTNRKYKTLGGTEFYATDVDLEVPNEKDLKGSTFFFSNLV</sequence>
<evidence type="ECO:0000256" key="1">
    <source>
        <dbReference type="ARBA" id="ARBA00004123"/>
    </source>
</evidence>
<dbReference type="FunFam" id="3.30.160.60:FF:000421">
    <property type="entry name" value="Sp2 transcription factor"/>
    <property type="match status" value="1"/>
</dbReference>
<feature type="transmembrane region" description="Helical" evidence="37">
    <location>
        <begin position="1094"/>
        <end position="1113"/>
    </location>
</feature>
<comment type="catalytic activity">
    <reaction evidence="29">
        <text>17beta-estradiol 17-O-(beta-D-glucuronate)(in) + ATP + H2O = 17beta-estradiol 17-O-(beta-D-glucuronate)(out) + ADP + phosphate + H(+)</text>
        <dbReference type="Rhea" id="RHEA:60128"/>
        <dbReference type="ChEBI" id="CHEBI:15377"/>
        <dbReference type="ChEBI" id="CHEBI:15378"/>
        <dbReference type="ChEBI" id="CHEBI:30616"/>
        <dbReference type="ChEBI" id="CHEBI:43474"/>
        <dbReference type="ChEBI" id="CHEBI:82961"/>
        <dbReference type="ChEBI" id="CHEBI:456216"/>
    </reaction>
    <physiologicalReaction direction="left-to-right" evidence="29">
        <dbReference type="Rhea" id="RHEA:60129"/>
    </physiologicalReaction>
</comment>
<protein>
    <recommendedName>
        <fullName evidence="32">ATP-binding cassette sub-family C member 10</fullName>
        <ecNumber evidence="4">7.6.2.2</ecNumber>
        <ecNumber evidence="24">7.6.2.3</ecNumber>
    </recommendedName>
    <alternativeName>
        <fullName evidence="34">Multidrug resistance-associated protein 7</fullName>
    </alternativeName>
    <alternativeName>
        <fullName evidence="33">Transcription factor Sp2</fullName>
    </alternativeName>
</protein>
<evidence type="ECO:0000259" key="40">
    <source>
        <dbReference type="PROSITE" id="PS50929"/>
    </source>
</evidence>
<evidence type="ECO:0000256" key="19">
    <source>
        <dbReference type="ARBA" id="ARBA00023125"/>
    </source>
</evidence>
<dbReference type="CDD" id="cd22540">
    <property type="entry name" value="SP2_N"/>
    <property type="match status" value="1"/>
</dbReference>
<dbReference type="PROSITE" id="PS00211">
    <property type="entry name" value="ABC_TRANSPORTER_1"/>
    <property type="match status" value="2"/>
</dbReference>
<feature type="compositionally biased region" description="Basic and acidic residues" evidence="36">
    <location>
        <begin position="4049"/>
        <end position="4064"/>
    </location>
</feature>
<comment type="function">
    <text evidence="31">Binds to GC box promoters elements and selectively activates mRNA synthesis from genes that contain functional recognition sites.</text>
</comment>
<evidence type="ECO:0000256" key="36">
    <source>
        <dbReference type="SAM" id="MobiDB-lite"/>
    </source>
</evidence>
<evidence type="ECO:0000313" key="41">
    <source>
        <dbReference type="EMBL" id="TWW59075.1"/>
    </source>
</evidence>
<feature type="transmembrane region" description="Helical" evidence="37">
    <location>
        <begin position="1559"/>
        <end position="1578"/>
    </location>
</feature>
<evidence type="ECO:0000259" key="39">
    <source>
        <dbReference type="PROSITE" id="PS50893"/>
    </source>
</evidence>
<feature type="region of interest" description="Disordered" evidence="36">
    <location>
        <begin position="2784"/>
        <end position="2808"/>
    </location>
</feature>
<dbReference type="InterPro" id="IPR003439">
    <property type="entry name" value="ABC_transporter-like_ATP-bd"/>
</dbReference>
<comment type="catalytic activity">
    <reaction evidence="28">
        <text>leukotriene C4(in) + ATP + H2O = leukotriene C4(out) + ADP + phosphate + H(+)</text>
        <dbReference type="Rhea" id="RHEA:38963"/>
        <dbReference type="ChEBI" id="CHEBI:15377"/>
        <dbReference type="ChEBI" id="CHEBI:15378"/>
        <dbReference type="ChEBI" id="CHEBI:30616"/>
        <dbReference type="ChEBI" id="CHEBI:43474"/>
        <dbReference type="ChEBI" id="CHEBI:57973"/>
        <dbReference type="ChEBI" id="CHEBI:456216"/>
    </reaction>
    <physiologicalReaction direction="left-to-right" evidence="28">
        <dbReference type="Rhea" id="RHEA:38964"/>
    </physiologicalReaction>
</comment>
<feature type="region of interest" description="Disordered" evidence="36">
    <location>
        <begin position="1509"/>
        <end position="1529"/>
    </location>
</feature>
<feature type="compositionally biased region" description="Polar residues" evidence="36">
    <location>
        <begin position="1"/>
        <end position="33"/>
    </location>
</feature>
<feature type="region of interest" description="Disordered" evidence="36">
    <location>
        <begin position="2713"/>
        <end position="2743"/>
    </location>
</feature>
<keyword evidence="19" id="KW-0238">DNA-binding</keyword>
<evidence type="ECO:0000256" key="34">
    <source>
        <dbReference type="ARBA" id="ARBA00082787"/>
    </source>
</evidence>
<feature type="region of interest" description="Disordered" evidence="36">
    <location>
        <begin position="227"/>
        <end position="263"/>
    </location>
</feature>
<evidence type="ECO:0000256" key="25">
    <source>
        <dbReference type="ARBA" id="ARBA00034018"/>
    </source>
</evidence>
<evidence type="ECO:0000256" key="29">
    <source>
        <dbReference type="ARBA" id="ARBA00047576"/>
    </source>
</evidence>
<feature type="compositionally biased region" description="Pro residues" evidence="36">
    <location>
        <begin position="247"/>
        <end position="258"/>
    </location>
</feature>
<comment type="subcellular location">
    <subcellularLocation>
        <location evidence="26">Basal cell membrane</location>
        <topology evidence="26">Multi-pass membrane protein</topology>
    </subcellularLocation>
    <subcellularLocation>
        <location evidence="2">Basolateral cell membrane</location>
        <topology evidence="2">Multi-pass membrane protein</topology>
    </subcellularLocation>
    <subcellularLocation>
        <location evidence="1">Nucleus</location>
    </subcellularLocation>
</comment>
<evidence type="ECO:0000256" key="15">
    <source>
        <dbReference type="ARBA" id="ARBA00022967"/>
    </source>
</evidence>
<dbReference type="InterPro" id="IPR017871">
    <property type="entry name" value="ABC_transporter-like_CS"/>
</dbReference>
<dbReference type="Pfam" id="PF00005">
    <property type="entry name" value="ABC_tran"/>
    <property type="match status" value="2"/>
</dbReference>
<comment type="catalytic activity">
    <reaction evidence="30">
        <text>an S-substituted glutathione(in) + ATP + H2O = an S-substituted glutathione(out) + ADP + phosphate + H(+)</text>
        <dbReference type="Rhea" id="RHEA:19121"/>
        <dbReference type="ChEBI" id="CHEBI:15377"/>
        <dbReference type="ChEBI" id="CHEBI:15378"/>
        <dbReference type="ChEBI" id="CHEBI:30616"/>
        <dbReference type="ChEBI" id="CHEBI:43474"/>
        <dbReference type="ChEBI" id="CHEBI:90779"/>
        <dbReference type="ChEBI" id="CHEBI:456216"/>
        <dbReference type="EC" id="7.6.2.3"/>
    </reaction>
    <physiologicalReaction direction="left-to-right" evidence="30">
        <dbReference type="Rhea" id="RHEA:19122"/>
    </physiologicalReaction>
</comment>
<dbReference type="Gene3D" id="3.40.50.300">
    <property type="entry name" value="P-loop containing nucleotide triphosphate hydrolases"/>
    <property type="match status" value="2"/>
</dbReference>
<keyword evidence="17" id="KW-0805">Transcription regulation</keyword>
<dbReference type="FunFam" id="3.40.50.300:FF:001090">
    <property type="entry name" value="ATP-binding cassette subfamily C member 10"/>
    <property type="match status" value="1"/>
</dbReference>
<keyword evidence="21" id="KW-0010">Activator</keyword>
<keyword evidence="23" id="KW-0539">Nucleus</keyword>
<dbReference type="GO" id="GO:0005524">
    <property type="term" value="F:ATP binding"/>
    <property type="evidence" value="ECO:0007669"/>
    <property type="project" value="UniProtKB-KW"/>
</dbReference>
<dbReference type="InterPro" id="IPR050173">
    <property type="entry name" value="ABC_transporter_C-like"/>
</dbReference>
<evidence type="ECO:0000256" key="12">
    <source>
        <dbReference type="ARBA" id="ARBA00022771"/>
    </source>
</evidence>
<evidence type="ECO:0000256" key="22">
    <source>
        <dbReference type="ARBA" id="ARBA00023163"/>
    </source>
</evidence>
<dbReference type="GO" id="GO:0005634">
    <property type="term" value="C:nucleus"/>
    <property type="evidence" value="ECO:0007669"/>
    <property type="project" value="UniProtKB-SubCell"/>
</dbReference>
<feature type="compositionally biased region" description="Basic residues" evidence="36">
    <location>
        <begin position="233"/>
        <end position="242"/>
    </location>
</feature>
<dbReference type="PANTHER" id="PTHR24223:SF330">
    <property type="entry name" value="ATP-BINDING CASSETTE SUB-FAMILY C MEMBER 10"/>
    <property type="match status" value="1"/>
</dbReference>
<evidence type="ECO:0000256" key="35">
    <source>
        <dbReference type="PROSITE-ProRule" id="PRU00042"/>
    </source>
</evidence>
<keyword evidence="8 37" id="KW-0812">Transmembrane</keyword>
<feature type="compositionally biased region" description="Polar residues" evidence="36">
    <location>
        <begin position="2308"/>
        <end position="2324"/>
    </location>
</feature>
<evidence type="ECO:0000256" key="33">
    <source>
        <dbReference type="ARBA" id="ARBA00067537"/>
    </source>
</evidence>
<evidence type="ECO:0000256" key="32">
    <source>
        <dbReference type="ARBA" id="ARBA00067405"/>
    </source>
</evidence>
<feature type="region of interest" description="Disordered" evidence="36">
    <location>
        <begin position="1"/>
        <end position="35"/>
    </location>
</feature>
<dbReference type="FunFam" id="3.30.160.60:FF:000014">
    <property type="entry name" value="Transcription factor Sp3"/>
    <property type="match status" value="1"/>
</dbReference>
<dbReference type="GO" id="GO:0006869">
    <property type="term" value="P:lipid transport"/>
    <property type="evidence" value="ECO:0007669"/>
    <property type="project" value="UniProtKB-KW"/>
</dbReference>
<evidence type="ECO:0000256" key="11">
    <source>
        <dbReference type="ARBA" id="ARBA00022741"/>
    </source>
</evidence>
<keyword evidence="7" id="KW-0597">Phosphoprotein</keyword>
<evidence type="ECO:0000256" key="18">
    <source>
        <dbReference type="ARBA" id="ARBA00023055"/>
    </source>
</evidence>
<dbReference type="SUPFAM" id="SSF90123">
    <property type="entry name" value="ABC transporter transmembrane region"/>
    <property type="match status" value="2"/>
</dbReference>
<evidence type="ECO:0000256" key="4">
    <source>
        <dbReference type="ARBA" id="ARBA00012191"/>
    </source>
</evidence>
<feature type="transmembrane region" description="Helical" evidence="37">
    <location>
        <begin position="989"/>
        <end position="1010"/>
    </location>
</feature>
<dbReference type="InterPro" id="IPR036640">
    <property type="entry name" value="ABC1_TM_sf"/>
</dbReference>
<dbReference type="FunFam" id="3.30.160.60:FF:000455">
    <property type="entry name" value="Transcription factor Sp2"/>
    <property type="match status" value="1"/>
</dbReference>